<dbReference type="EMBL" id="CAJVPU010050588">
    <property type="protein sequence ID" value="CAG8759695.1"/>
    <property type="molecule type" value="Genomic_DNA"/>
</dbReference>
<evidence type="ECO:0000313" key="2">
    <source>
        <dbReference type="Proteomes" id="UP000789702"/>
    </source>
</evidence>
<feature type="non-terminal residue" evidence="1">
    <location>
        <position position="1"/>
    </location>
</feature>
<dbReference type="Proteomes" id="UP000789702">
    <property type="component" value="Unassembled WGS sequence"/>
</dbReference>
<gene>
    <name evidence="1" type="ORF">DHETER_LOCUS15173</name>
</gene>
<protein>
    <submittedName>
        <fullName evidence="1">11757_t:CDS:1</fullName>
    </submittedName>
</protein>
<sequence length="48" mass="4983">CLFVSIGVGLSNRESVLGLVLVVSVLVLAGKRLSSAGEKLANEQTILE</sequence>
<organism evidence="1 2">
    <name type="scientific">Dentiscutata heterogama</name>
    <dbReference type="NCBI Taxonomy" id="1316150"/>
    <lineage>
        <taxon>Eukaryota</taxon>
        <taxon>Fungi</taxon>
        <taxon>Fungi incertae sedis</taxon>
        <taxon>Mucoromycota</taxon>
        <taxon>Glomeromycotina</taxon>
        <taxon>Glomeromycetes</taxon>
        <taxon>Diversisporales</taxon>
        <taxon>Gigasporaceae</taxon>
        <taxon>Dentiscutata</taxon>
    </lineage>
</organism>
<name>A0ACA9QS48_9GLOM</name>
<comment type="caution">
    <text evidence="1">The sequence shown here is derived from an EMBL/GenBank/DDBJ whole genome shotgun (WGS) entry which is preliminary data.</text>
</comment>
<evidence type="ECO:0000313" key="1">
    <source>
        <dbReference type="EMBL" id="CAG8759695.1"/>
    </source>
</evidence>
<reference evidence="1" key="1">
    <citation type="submission" date="2021-06" db="EMBL/GenBank/DDBJ databases">
        <authorList>
            <person name="Kallberg Y."/>
            <person name="Tangrot J."/>
            <person name="Rosling A."/>
        </authorList>
    </citation>
    <scope>NUCLEOTIDE SEQUENCE</scope>
    <source>
        <strain evidence="1">IL203A</strain>
    </source>
</reference>
<keyword evidence="2" id="KW-1185">Reference proteome</keyword>
<feature type="non-terminal residue" evidence="1">
    <location>
        <position position="48"/>
    </location>
</feature>
<accession>A0ACA9QS48</accession>
<proteinExistence type="predicted"/>